<proteinExistence type="predicted"/>
<feature type="compositionally biased region" description="Pro residues" evidence="1">
    <location>
        <begin position="234"/>
        <end position="245"/>
    </location>
</feature>
<feature type="transmembrane region" description="Helical" evidence="2">
    <location>
        <begin position="13"/>
        <end position="31"/>
    </location>
</feature>
<sequence>MDGIVGHAAHVRWVVRLFVVGGALVVAYLALASGDSPAHADDGLLGGAVDVVSEVTAPVAEAAGKVSDIVETAAPVDDTDASGDRDVPFDSVPDAAATTVRDRGVNDTAARGARPAGAARSGSRADAARGVADVVRSVPRTGRAASKAAPQVVAGAAVMVPEVVAGAAVVVPRVVAGAVATPVAVVVDHAGDTVACLASCLTNLVEPWVTAVTVSPAGGAASGITSATEAGGVPAPPSAARPESPPLAVTAPQVTTESGAALARDGLVRDGLARHGNARFGSSPAGGRGPVRPWPGDPTAPTGPDAGSVASSGSGAGGRHAGPDAAANPVWAPPPGGGISVPAGDAPLVGRRPRARLLPG</sequence>
<reference evidence="3 4" key="1">
    <citation type="journal article" date="2019" name="Int. J. Syst. Evol. Microbiol.">
        <title>The Global Catalogue of Microorganisms (GCM) 10K type strain sequencing project: providing services to taxonomists for standard genome sequencing and annotation.</title>
        <authorList>
            <consortium name="The Broad Institute Genomics Platform"/>
            <consortium name="The Broad Institute Genome Sequencing Center for Infectious Disease"/>
            <person name="Wu L."/>
            <person name="Ma J."/>
        </authorList>
    </citation>
    <scope>NUCLEOTIDE SEQUENCE [LARGE SCALE GENOMIC DNA]</scope>
    <source>
        <strain evidence="3 4">JCM 13250</strain>
    </source>
</reference>
<dbReference type="Proteomes" id="UP001500218">
    <property type="component" value="Unassembled WGS sequence"/>
</dbReference>
<accession>A0ABN2M0R1</accession>
<protein>
    <submittedName>
        <fullName evidence="3">Uncharacterized protein</fullName>
    </submittedName>
</protein>
<comment type="caution">
    <text evidence="3">The sequence shown here is derived from an EMBL/GenBank/DDBJ whole genome shotgun (WGS) entry which is preliminary data.</text>
</comment>
<keyword evidence="2" id="KW-0472">Membrane</keyword>
<evidence type="ECO:0000313" key="4">
    <source>
        <dbReference type="Proteomes" id="UP001500218"/>
    </source>
</evidence>
<evidence type="ECO:0000313" key="3">
    <source>
        <dbReference type="EMBL" id="GAA1805578.1"/>
    </source>
</evidence>
<keyword evidence="2" id="KW-0812">Transmembrane</keyword>
<dbReference type="EMBL" id="BAAALT010000078">
    <property type="protein sequence ID" value="GAA1805578.1"/>
    <property type="molecule type" value="Genomic_DNA"/>
</dbReference>
<keyword evidence="4" id="KW-1185">Reference proteome</keyword>
<feature type="region of interest" description="Disordered" evidence="1">
    <location>
        <begin position="228"/>
        <end position="258"/>
    </location>
</feature>
<name>A0ABN2M0R1_9ACTN</name>
<keyword evidence="2" id="KW-1133">Transmembrane helix</keyword>
<organism evidence="3 4">
    <name type="scientific">Luedemannella flava</name>
    <dbReference type="NCBI Taxonomy" id="349316"/>
    <lineage>
        <taxon>Bacteria</taxon>
        <taxon>Bacillati</taxon>
        <taxon>Actinomycetota</taxon>
        <taxon>Actinomycetes</taxon>
        <taxon>Micromonosporales</taxon>
        <taxon>Micromonosporaceae</taxon>
        <taxon>Luedemannella</taxon>
    </lineage>
</organism>
<evidence type="ECO:0000256" key="1">
    <source>
        <dbReference type="SAM" id="MobiDB-lite"/>
    </source>
</evidence>
<feature type="compositionally biased region" description="Low complexity" evidence="1">
    <location>
        <begin position="109"/>
        <end position="125"/>
    </location>
</feature>
<feature type="region of interest" description="Disordered" evidence="1">
    <location>
        <begin position="74"/>
        <end position="125"/>
    </location>
</feature>
<gene>
    <name evidence="3" type="ORF">GCM10009682_29280</name>
</gene>
<feature type="compositionally biased region" description="Basic residues" evidence="1">
    <location>
        <begin position="351"/>
        <end position="360"/>
    </location>
</feature>
<evidence type="ECO:0000256" key="2">
    <source>
        <dbReference type="SAM" id="Phobius"/>
    </source>
</evidence>
<feature type="region of interest" description="Disordered" evidence="1">
    <location>
        <begin position="274"/>
        <end position="360"/>
    </location>
</feature>